<dbReference type="FunFam" id="3.30.70.360:FF:000014">
    <property type="entry name" value="N-acyl-L-amino acid amidohydrolase"/>
    <property type="match status" value="1"/>
</dbReference>
<feature type="binding site" evidence="3">
    <location>
        <position position="128"/>
    </location>
    <ligand>
        <name>Mn(2+)</name>
        <dbReference type="ChEBI" id="CHEBI:29035"/>
        <label>2</label>
    </ligand>
</feature>
<dbReference type="GO" id="GO:0016787">
    <property type="term" value="F:hydrolase activity"/>
    <property type="evidence" value="ECO:0007669"/>
    <property type="project" value="UniProtKB-KW"/>
</dbReference>
<organism evidence="6 7">
    <name type="scientific">Staphylococcus condimenti</name>
    <dbReference type="NCBI Taxonomy" id="70255"/>
    <lineage>
        <taxon>Bacteria</taxon>
        <taxon>Bacillati</taxon>
        <taxon>Bacillota</taxon>
        <taxon>Bacilli</taxon>
        <taxon>Bacillales</taxon>
        <taxon>Staphylococcaceae</taxon>
        <taxon>Staphylococcus</taxon>
    </lineage>
</organism>
<reference evidence="6 7" key="1">
    <citation type="submission" date="2018-11" db="EMBL/GenBank/DDBJ databases">
        <title>Genomic profiling of Staphylococcus species from a Poultry farm system in KwaZulu-Natal, South Africa.</title>
        <authorList>
            <person name="Amoako D.G."/>
            <person name="Somboro A.M."/>
            <person name="Abia A.L.K."/>
            <person name="Bester L.A."/>
            <person name="Essack S.Y."/>
        </authorList>
    </citation>
    <scope>NUCLEOTIDE SEQUENCE [LARGE SCALE GENOMIC DNA]</scope>
    <source>
        <strain evidence="6 7">SA11</strain>
    </source>
</reference>
<evidence type="ECO:0000256" key="2">
    <source>
        <dbReference type="ARBA" id="ARBA00022801"/>
    </source>
</evidence>
<dbReference type="AlphaFoldDB" id="A0A143PED4"/>
<dbReference type="GO" id="GO:0046872">
    <property type="term" value="F:metal ion binding"/>
    <property type="evidence" value="ECO:0007669"/>
    <property type="project" value="UniProtKB-KW"/>
</dbReference>
<reference evidence="5 8" key="2">
    <citation type="submission" date="2021-01" db="EMBL/GenBank/DDBJ databases">
        <title>FDA dAtabase for Regulatory Grade micrObial Sequences (FDA-ARGOS): Supporting development and validation of Infectious Disease Dx tests.</title>
        <authorList>
            <person name="Sproer C."/>
            <person name="Gronow S."/>
            <person name="Severitt S."/>
            <person name="Schroder I."/>
            <person name="Tallon L."/>
            <person name="Sadzewicz L."/>
            <person name="Zhao X."/>
            <person name="Boylan J."/>
            <person name="Ott S."/>
            <person name="Bowen H."/>
            <person name="Vavikolanu K."/>
            <person name="Mehta A."/>
            <person name="Aluvathingal J."/>
            <person name="Nadendla S."/>
            <person name="Lowell S."/>
            <person name="Myers T."/>
            <person name="Yan Y."/>
            <person name="Sichtig H."/>
        </authorList>
    </citation>
    <scope>NUCLEOTIDE SEQUENCE [LARGE SCALE GENOMIC DNA]</scope>
    <source>
        <strain evidence="5 8">FDAARGOS_1148</strain>
    </source>
</reference>
<evidence type="ECO:0000313" key="7">
    <source>
        <dbReference type="Proteomes" id="UP000293854"/>
    </source>
</evidence>
<dbReference type="Pfam" id="PF07687">
    <property type="entry name" value="M20_dimer"/>
    <property type="match status" value="1"/>
</dbReference>
<dbReference type="SUPFAM" id="SSF53187">
    <property type="entry name" value="Zn-dependent exopeptidases"/>
    <property type="match status" value="1"/>
</dbReference>
<evidence type="ECO:0000259" key="4">
    <source>
        <dbReference type="Pfam" id="PF07687"/>
    </source>
</evidence>
<evidence type="ECO:0000256" key="3">
    <source>
        <dbReference type="PIRSR" id="PIRSR005962-1"/>
    </source>
</evidence>
<feature type="binding site" evidence="3">
    <location>
        <position position="94"/>
    </location>
    <ligand>
        <name>Mn(2+)</name>
        <dbReference type="ChEBI" id="CHEBI:29035"/>
        <label>2</label>
    </ligand>
</feature>
<dbReference type="InterPro" id="IPR017439">
    <property type="entry name" value="Amidohydrolase"/>
</dbReference>
<evidence type="ECO:0000256" key="1">
    <source>
        <dbReference type="ARBA" id="ARBA00006153"/>
    </source>
</evidence>
<evidence type="ECO:0000313" key="5">
    <source>
        <dbReference type="EMBL" id="QQS81764.1"/>
    </source>
</evidence>
<dbReference type="Proteomes" id="UP000293854">
    <property type="component" value="Unassembled WGS sequence"/>
</dbReference>
<comment type="cofactor">
    <cofactor evidence="3">
        <name>Mn(2+)</name>
        <dbReference type="ChEBI" id="CHEBI:29035"/>
    </cofactor>
    <text evidence="3">The Mn(2+) ion enhances activity.</text>
</comment>
<feature type="binding site" evidence="3">
    <location>
        <position position="152"/>
    </location>
    <ligand>
        <name>Mn(2+)</name>
        <dbReference type="ChEBI" id="CHEBI:29035"/>
        <label>2</label>
    </ligand>
</feature>
<dbReference type="GeneID" id="93725883"/>
<dbReference type="NCBIfam" id="TIGR01891">
    <property type="entry name" value="amidohydrolases"/>
    <property type="match status" value="1"/>
</dbReference>
<dbReference type="Gene3D" id="3.40.630.10">
    <property type="entry name" value="Zn peptidases"/>
    <property type="match status" value="1"/>
</dbReference>
<dbReference type="Proteomes" id="UP000595942">
    <property type="component" value="Chromosome"/>
</dbReference>
<dbReference type="EMBL" id="CP068073">
    <property type="protein sequence ID" value="QQS81764.1"/>
    <property type="molecule type" value="Genomic_DNA"/>
</dbReference>
<comment type="similarity">
    <text evidence="1">Belongs to the peptidase M20 family.</text>
</comment>
<dbReference type="InterPro" id="IPR036264">
    <property type="entry name" value="Bact_exopeptidase_dim_dom"/>
</dbReference>
<dbReference type="Gene3D" id="3.30.70.360">
    <property type="match status" value="1"/>
</dbReference>
<keyword evidence="3" id="KW-0464">Manganese</keyword>
<dbReference type="PANTHER" id="PTHR11014:SF63">
    <property type="entry name" value="METALLOPEPTIDASE, PUTATIVE (AFU_ORTHOLOGUE AFUA_6G09600)-RELATED"/>
    <property type="match status" value="1"/>
</dbReference>
<dbReference type="PANTHER" id="PTHR11014">
    <property type="entry name" value="PEPTIDASE M20 FAMILY MEMBER"/>
    <property type="match status" value="1"/>
</dbReference>
<keyword evidence="3" id="KW-0479">Metal-binding</keyword>
<dbReference type="EMBL" id="RQTE01000056">
    <property type="protein sequence ID" value="RZI03620.1"/>
    <property type="molecule type" value="Genomic_DNA"/>
</dbReference>
<dbReference type="KEGG" id="scv:A4G25_11005"/>
<feature type="domain" description="Peptidase M20 dimerisation" evidence="4">
    <location>
        <begin position="176"/>
        <end position="271"/>
    </location>
</feature>
<feature type="binding site" evidence="3">
    <location>
        <position position="345"/>
    </location>
    <ligand>
        <name>Mn(2+)</name>
        <dbReference type="ChEBI" id="CHEBI:29035"/>
        <label>2</label>
    </ligand>
</feature>
<dbReference type="SUPFAM" id="SSF55031">
    <property type="entry name" value="Bacterial exopeptidase dimerisation domain"/>
    <property type="match status" value="1"/>
</dbReference>
<dbReference type="RefSeq" id="WP_047131475.1">
    <property type="nucleotide sequence ID" value="NZ_CP015114.1"/>
</dbReference>
<feature type="binding site" evidence="3">
    <location>
        <position position="92"/>
    </location>
    <ligand>
        <name>Mn(2+)</name>
        <dbReference type="ChEBI" id="CHEBI:29035"/>
        <label>2</label>
    </ligand>
</feature>
<evidence type="ECO:0000313" key="8">
    <source>
        <dbReference type="Proteomes" id="UP000595942"/>
    </source>
</evidence>
<dbReference type="InterPro" id="IPR002933">
    <property type="entry name" value="Peptidase_M20"/>
</dbReference>
<keyword evidence="8" id="KW-1185">Reference proteome</keyword>
<evidence type="ECO:0000313" key="6">
    <source>
        <dbReference type="EMBL" id="RZI03620.1"/>
    </source>
</evidence>
<accession>A0A143PED4</accession>
<dbReference type="PIRSF" id="PIRSF005962">
    <property type="entry name" value="Pept_M20D_amidohydro"/>
    <property type="match status" value="1"/>
</dbReference>
<name>A0A143PED4_9STAP</name>
<keyword evidence="2 6" id="KW-0378">Hydrolase</keyword>
<dbReference type="Pfam" id="PF01546">
    <property type="entry name" value="Peptidase_M20"/>
    <property type="match status" value="1"/>
</dbReference>
<dbReference type="OrthoDB" id="9776731at2"/>
<gene>
    <name evidence="6" type="ORF">EIG99_02920</name>
    <name evidence="5" type="ORF">I6J05_07470</name>
</gene>
<protein>
    <submittedName>
        <fullName evidence="6">Amidohydrolase</fullName>
    </submittedName>
</protein>
<sequence>MTDINQVKEWRRTFHRYPEVSYKEFETTKRIRHILEENNIKIVDYPLQTGLVAEVGQGDTVVALRTDIDALPIIEQNESDIQSTAEGVMHACGHDIHMATILAATMKLKAQEATLPGRVRILFQAAEEVGSGAQQMVEAGVLDGVKAVTGFHNDPTLKIGEFAIKTGAMTSAVDRFAIHIQGKGGHAAKPEESNDPMIILGQLMTSVQSIVSRNISAFDSAVVTIGEVSAGNTWNVIPDQAYMQGTVRTFSAETRKKVEERLQKLCDGLAKAFNAEINLEYIHLPNAVINDEVLTQKAVEAAENTGYQIKHLTEPKTIGEDFSAMSDAVPGVFAFIGSESNYDLHHPKYSPDERILEKAPDYLVELIQKIF</sequence>
<dbReference type="InterPro" id="IPR011650">
    <property type="entry name" value="Peptidase_M20_dimer"/>
</dbReference>
<proteinExistence type="inferred from homology"/>